<keyword evidence="1" id="KW-0547">Nucleotide-binding</keyword>
<dbReference type="EMBL" id="WAGX01000004">
    <property type="protein sequence ID" value="KAB1440120.1"/>
    <property type="molecule type" value="Genomic_DNA"/>
</dbReference>
<dbReference type="InterPro" id="IPR050079">
    <property type="entry name" value="DEAD_box_RNA_helicase"/>
</dbReference>
<protein>
    <submittedName>
        <fullName evidence="10">DEAD/DEAH box helicase</fullName>
    </submittedName>
</protein>
<dbReference type="GO" id="GO:0005829">
    <property type="term" value="C:cytosol"/>
    <property type="evidence" value="ECO:0007669"/>
    <property type="project" value="TreeGrafter"/>
</dbReference>
<name>A0A7V7UCY4_9FIRM</name>
<dbReference type="PANTHER" id="PTHR47959:SF1">
    <property type="entry name" value="ATP-DEPENDENT RNA HELICASE DBPA"/>
    <property type="match status" value="1"/>
</dbReference>
<dbReference type="InterPro" id="IPR014014">
    <property type="entry name" value="RNA_helicase_DEAD_Q_motif"/>
</dbReference>
<dbReference type="Pfam" id="PF00271">
    <property type="entry name" value="Helicase_C"/>
    <property type="match status" value="1"/>
</dbReference>
<evidence type="ECO:0000256" key="5">
    <source>
        <dbReference type="ARBA" id="ARBA00038437"/>
    </source>
</evidence>
<dbReference type="Proteomes" id="UP000461768">
    <property type="component" value="Unassembled WGS sequence"/>
</dbReference>
<dbReference type="InterPro" id="IPR027417">
    <property type="entry name" value="P-loop_NTPase"/>
</dbReference>
<dbReference type="Gene3D" id="3.40.50.300">
    <property type="entry name" value="P-loop containing nucleotide triphosphate hydrolases"/>
    <property type="match status" value="2"/>
</dbReference>
<feature type="domain" description="Helicase ATP-binding" evidence="7">
    <location>
        <begin position="36"/>
        <end position="206"/>
    </location>
</feature>
<dbReference type="Gene3D" id="3.30.70.330">
    <property type="match status" value="1"/>
</dbReference>
<dbReference type="SUPFAM" id="SSF52540">
    <property type="entry name" value="P-loop containing nucleoside triphosphate hydrolases"/>
    <property type="match status" value="1"/>
</dbReference>
<reference evidence="10 11" key="2">
    <citation type="submission" date="2020-02" db="EMBL/GenBank/DDBJ databases">
        <title>Candidatus Galacturonibacter soehngenii shows hetero-acetogenic catabolism of galacturonic acid but lacks a canonical carbon monoxide dehydrogenase/acetyl-CoA synthase complex.</title>
        <authorList>
            <person name="Diender M."/>
            <person name="Stouten G.R."/>
            <person name="Petersen J.F."/>
            <person name="Nielsen P.H."/>
            <person name="Dueholm M.S."/>
            <person name="Pronk J.T."/>
            <person name="Van Loosdrecht M.C.M."/>
        </authorList>
    </citation>
    <scope>NUCLEOTIDE SEQUENCE [LARGE SCALE GENOMIC DNA]</scope>
    <source>
        <strain evidence="10">GalUA</strain>
    </source>
</reference>
<evidence type="ECO:0000259" key="7">
    <source>
        <dbReference type="PROSITE" id="PS51192"/>
    </source>
</evidence>
<comment type="caution">
    <text evidence="10">The sequence shown here is derived from an EMBL/GenBank/DDBJ whole genome shotgun (WGS) entry which is preliminary data.</text>
</comment>
<dbReference type="InterPro" id="IPR012677">
    <property type="entry name" value="Nucleotide-bd_a/b_plait_sf"/>
</dbReference>
<keyword evidence="3 10" id="KW-0347">Helicase</keyword>
<evidence type="ECO:0000256" key="2">
    <source>
        <dbReference type="ARBA" id="ARBA00022801"/>
    </source>
</evidence>
<dbReference type="OrthoDB" id="9805696at2"/>
<evidence type="ECO:0000259" key="8">
    <source>
        <dbReference type="PROSITE" id="PS51194"/>
    </source>
</evidence>
<feature type="domain" description="DEAD-box RNA helicase Q" evidence="9">
    <location>
        <begin position="5"/>
        <end position="33"/>
    </location>
</feature>
<dbReference type="CDD" id="cd18787">
    <property type="entry name" value="SF2_C_DEAD"/>
    <property type="match status" value="1"/>
</dbReference>
<dbReference type="GO" id="GO:0003676">
    <property type="term" value="F:nucleic acid binding"/>
    <property type="evidence" value="ECO:0007669"/>
    <property type="project" value="InterPro"/>
</dbReference>
<organism evidence="10 11">
    <name type="scientific">Candidatus Galacturonatibacter soehngenii</name>
    <dbReference type="NCBI Taxonomy" id="2307010"/>
    <lineage>
        <taxon>Bacteria</taxon>
        <taxon>Bacillati</taxon>
        <taxon>Bacillota</taxon>
        <taxon>Clostridia</taxon>
        <taxon>Lachnospirales</taxon>
        <taxon>Lachnospiraceae</taxon>
        <taxon>Candidatus Galacturonatibacter</taxon>
    </lineage>
</organism>
<dbReference type="GO" id="GO:0003724">
    <property type="term" value="F:RNA helicase activity"/>
    <property type="evidence" value="ECO:0007669"/>
    <property type="project" value="InterPro"/>
</dbReference>
<feature type="short sequence motif" description="Q motif" evidence="6">
    <location>
        <begin position="5"/>
        <end position="33"/>
    </location>
</feature>
<dbReference type="AlphaFoldDB" id="A0A7V7UCY4"/>
<dbReference type="SMART" id="SM00487">
    <property type="entry name" value="DEXDc"/>
    <property type="match status" value="1"/>
</dbReference>
<dbReference type="InterPro" id="IPR044742">
    <property type="entry name" value="DEAD/DEAH_RhlB"/>
</dbReference>
<dbReference type="InterPro" id="IPR011545">
    <property type="entry name" value="DEAD/DEAH_box_helicase_dom"/>
</dbReference>
<sequence length="481" mass="55012">MSQINKFISFNLSKEILEALTMLKYLEPTKIQDMVIPKALEGIDIVGKSKTGTGKTAAFAIPICEQIIWDEYLPQALILEPTRELAVQVKTEVFHIGRKKRLKVPVLFGGMPIDKQTTTLKQKSHVVVGTPGRILDHLRRGNLKLENIKYLVIDEADLMLDMGFQEEVSEIIRQLPDKRQTMLFSATMSDAIEELVNENMTNPLTIAIESTTQTVSKVKEELYYVDSEEKYHTFFSILLMENPKDCMIFCATREMVNTLYHKMTRDKIKCGMLHGELDQRQRLQVIEEFREGRFHFLICTDVAARGIDFDTITHVIHYDFPTGRETYVHRTGRTGRNGKNGKAISLVTPDEEKMKKMVEAYTLRKLEEKVCPKREDIDEKAFWKKQSEKTVRKERKGAVFNKTITRLCIGGGKKSKMRTVDIVGAICSIDDISAEDIGIIDIRDSLSYVEILNNKGNKVMNELQNKTIKGKIRKVKTVKGI</sequence>
<evidence type="ECO:0000256" key="1">
    <source>
        <dbReference type="ARBA" id="ARBA00022741"/>
    </source>
</evidence>
<dbReference type="InterPro" id="IPR001650">
    <property type="entry name" value="Helicase_C-like"/>
</dbReference>
<proteinExistence type="inferred from homology"/>
<dbReference type="PROSITE" id="PS51194">
    <property type="entry name" value="HELICASE_CTER"/>
    <property type="match status" value="1"/>
</dbReference>
<dbReference type="PROSITE" id="PS51192">
    <property type="entry name" value="HELICASE_ATP_BIND_1"/>
    <property type="match status" value="1"/>
</dbReference>
<comment type="similarity">
    <text evidence="5">Belongs to the DEAD box helicase family.</text>
</comment>
<dbReference type="PANTHER" id="PTHR47959">
    <property type="entry name" value="ATP-DEPENDENT RNA HELICASE RHLE-RELATED"/>
    <property type="match status" value="1"/>
</dbReference>
<keyword evidence="2" id="KW-0378">Hydrolase</keyword>
<feature type="domain" description="Helicase C-terminal" evidence="8">
    <location>
        <begin position="217"/>
        <end position="378"/>
    </location>
</feature>
<keyword evidence="4" id="KW-0067">ATP-binding</keyword>
<dbReference type="GO" id="GO:0005524">
    <property type="term" value="F:ATP binding"/>
    <property type="evidence" value="ECO:0007669"/>
    <property type="project" value="UniProtKB-KW"/>
</dbReference>
<reference evidence="10 11" key="1">
    <citation type="submission" date="2019-09" db="EMBL/GenBank/DDBJ databases">
        <authorList>
            <person name="Valk L.C."/>
        </authorList>
    </citation>
    <scope>NUCLEOTIDE SEQUENCE [LARGE SCALE GENOMIC DNA]</scope>
    <source>
        <strain evidence="10">GalUA</strain>
    </source>
</reference>
<dbReference type="PROSITE" id="PS51195">
    <property type="entry name" value="Q_MOTIF"/>
    <property type="match status" value="1"/>
</dbReference>
<dbReference type="RefSeq" id="WP_151143461.1">
    <property type="nucleotide sequence ID" value="NZ_WAGX01000004.1"/>
</dbReference>
<dbReference type="Pfam" id="PF03880">
    <property type="entry name" value="DbpA"/>
    <property type="match status" value="1"/>
</dbReference>
<evidence type="ECO:0000256" key="6">
    <source>
        <dbReference type="PROSITE-ProRule" id="PRU00552"/>
    </source>
</evidence>
<evidence type="ECO:0000313" key="10">
    <source>
        <dbReference type="EMBL" id="KAB1440120.1"/>
    </source>
</evidence>
<dbReference type="CDD" id="cd00268">
    <property type="entry name" value="DEADc"/>
    <property type="match status" value="1"/>
</dbReference>
<evidence type="ECO:0000256" key="4">
    <source>
        <dbReference type="ARBA" id="ARBA00022840"/>
    </source>
</evidence>
<dbReference type="SMART" id="SM00490">
    <property type="entry name" value="HELICc"/>
    <property type="match status" value="1"/>
</dbReference>
<keyword evidence="11" id="KW-1185">Reference proteome</keyword>
<gene>
    <name evidence="10" type="ORF">F7O84_07015</name>
</gene>
<dbReference type="GO" id="GO:0016787">
    <property type="term" value="F:hydrolase activity"/>
    <property type="evidence" value="ECO:0007669"/>
    <property type="project" value="UniProtKB-KW"/>
</dbReference>
<dbReference type="Pfam" id="PF00270">
    <property type="entry name" value="DEAD"/>
    <property type="match status" value="1"/>
</dbReference>
<evidence type="ECO:0000313" key="11">
    <source>
        <dbReference type="Proteomes" id="UP000461768"/>
    </source>
</evidence>
<evidence type="ECO:0000259" key="9">
    <source>
        <dbReference type="PROSITE" id="PS51195"/>
    </source>
</evidence>
<evidence type="ECO:0000256" key="3">
    <source>
        <dbReference type="ARBA" id="ARBA00022806"/>
    </source>
</evidence>
<dbReference type="InterPro" id="IPR014001">
    <property type="entry name" value="Helicase_ATP-bd"/>
</dbReference>
<dbReference type="InterPro" id="IPR005580">
    <property type="entry name" value="DbpA/CsdA_RNA-bd_dom"/>
</dbReference>
<accession>A0A7V7UCY4</accession>